<evidence type="ECO:0000259" key="1">
    <source>
        <dbReference type="PROSITE" id="PS50851"/>
    </source>
</evidence>
<dbReference type="InterPro" id="IPR039315">
    <property type="entry name" value="CheW"/>
</dbReference>
<organism evidence="2 3">
    <name type="scientific">Candidatus Enterococcus lowellii</name>
    <dbReference type="NCBI Taxonomy" id="2230877"/>
    <lineage>
        <taxon>Bacteria</taxon>
        <taxon>Bacillati</taxon>
        <taxon>Bacillota</taxon>
        <taxon>Bacilli</taxon>
        <taxon>Lactobacillales</taxon>
        <taxon>Enterococcaceae</taxon>
        <taxon>Enterococcus</taxon>
    </lineage>
</organism>
<evidence type="ECO:0000313" key="3">
    <source>
        <dbReference type="Proteomes" id="UP000664701"/>
    </source>
</evidence>
<feature type="domain" description="CheW-like" evidence="1">
    <location>
        <begin position="1"/>
        <end position="140"/>
    </location>
</feature>
<dbReference type="PANTHER" id="PTHR22617:SF23">
    <property type="entry name" value="CHEMOTAXIS PROTEIN CHEW"/>
    <property type="match status" value="1"/>
</dbReference>
<dbReference type="SUPFAM" id="SSF50341">
    <property type="entry name" value="CheW-like"/>
    <property type="match status" value="1"/>
</dbReference>
<sequence length="161" mass="18985">MEQYVVFKSHNQLFAIRVTNVDRVIEANRFIELPEVAEFILGVYEYHDNMVPIVDVRKKLFNQFSEQIEESKVILCRFEGHSQGLYVEDIIGISYMEETNYEQDLVKSLLKKGYIEKFLKLENEVVMLLELDYLFNNEQTQAAFQELEQLTDVEDTIDDAD</sequence>
<evidence type="ECO:0000313" key="2">
    <source>
        <dbReference type="EMBL" id="WYJ76304.1"/>
    </source>
</evidence>
<keyword evidence="3" id="KW-1185">Reference proteome</keyword>
<dbReference type="Gene3D" id="2.30.30.40">
    <property type="entry name" value="SH3 Domains"/>
    <property type="match status" value="1"/>
</dbReference>
<protein>
    <recommendedName>
        <fullName evidence="1">CheW-like domain-containing protein</fullName>
    </recommendedName>
</protein>
<dbReference type="EMBL" id="CP147251">
    <property type="protein sequence ID" value="WYJ76304.1"/>
    <property type="molecule type" value="Genomic_DNA"/>
</dbReference>
<dbReference type="PROSITE" id="PS50851">
    <property type="entry name" value="CHEW"/>
    <property type="match status" value="1"/>
</dbReference>
<name>A0ABZ2SKB8_9ENTE</name>
<reference evidence="2 3" key="2">
    <citation type="submission" date="2024-03" db="EMBL/GenBank/DDBJ databases">
        <title>The Genome Sequence of Enterococcus sp. DIV2402.</title>
        <authorList>
            <consortium name="The Broad Institute Genomics Platform"/>
            <consortium name="The Broad Institute Microbial Omics Core"/>
            <consortium name="The Broad Institute Genomic Center for Infectious Diseases"/>
            <person name="Earl A."/>
            <person name="Manson A."/>
            <person name="Gilmore M."/>
            <person name="Schwartman J."/>
            <person name="Shea T."/>
            <person name="Abouelleil A."/>
            <person name="Cao P."/>
            <person name="Chapman S."/>
            <person name="Cusick C."/>
            <person name="Young S."/>
            <person name="Neafsey D."/>
            <person name="Nusbaum C."/>
            <person name="Birren B."/>
        </authorList>
    </citation>
    <scope>NUCLEOTIDE SEQUENCE [LARGE SCALE GENOMIC DNA]</scope>
    <source>
        <strain evidence="2 3">DIV2402</strain>
    </source>
</reference>
<dbReference type="SMART" id="SM00260">
    <property type="entry name" value="CheW"/>
    <property type="match status" value="1"/>
</dbReference>
<dbReference type="Pfam" id="PF01584">
    <property type="entry name" value="CheW"/>
    <property type="match status" value="1"/>
</dbReference>
<proteinExistence type="predicted"/>
<dbReference type="Proteomes" id="UP000664701">
    <property type="component" value="Chromosome"/>
</dbReference>
<dbReference type="RefSeq" id="WP_207942438.1">
    <property type="nucleotide sequence ID" value="NZ_CP147251.1"/>
</dbReference>
<dbReference type="Gene3D" id="2.40.50.180">
    <property type="entry name" value="CheA-289, Domain 4"/>
    <property type="match status" value="1"/>
</dbReference>
<dbReference type="InterPro" id="IPR036061">
    <property type="entry name" value="CheW-like_dom_sf"/>
</dbReference>
<gene>
    <name evidence="2" type="ORF">DOK78_000930</name>
</gene>
<reference evidence="2 3" key="1">
    <citation type="submission" date="2021-03" db="EMBL/GenBank/DDBJ databases">
        <authorList>
            <person name="Gilmore M.S."/>
            <person name="Schwartzman J."/>
            <person name="Van Tyne D."/>
            <person name="Martin M."/>
            <person name="Earl A.M."/>
            <person name="Manson A.L."/>
            <person name="Straub T."/>
            <person name="Salamzade R."/>
            <person name="Saavedra J."/>
            <person name="Lebreton F."/>
            <person name="Prichula J."/>
            <person name="Schaufler K."/>
            <person name="Gaca A."/>
            <person name="Sgardioli B."/>
            <person name="Wagenaar J."/>
            <person name="Strong T."/>
        </authorList>
    </citation>
    <scope>NUCLEOTIDE SEQUENCE [LARGE SCALE GENOMIC DNA]</scope>
    <source>
        <strain evidence="2 3">DIV2402</strain>
    </source>
</reference>
<accession>A0ABZ2SKB8</accession>
<dbReference type="InterPro" id="IPR002545">
    <property type="entry name" value="CheW-lke_dom"/>
</dbReference>
<dbReference type="PANTHER" id="PTHR22617">
    <property type="entry name" value="CHEMOTAXIS SENSOR HISTIDINE KINASE-RELATED"/>
    <property type="match status" value="1"/>
</dbReference>